<comment type="caution">
    <text evidence="1">The sequence shown here is derived from an EMBL/GenBank/DDBJ whole genome shotgun (WGS) entry which is preliminary data.</text>
</comment>
<evidence type="ECO:0000313" key="2">
    <source>
        <dbReference type="Proteomes" id="UP000249082"/>
    </source>
</evidence>
<evidence type="ECO:0000313" key="1">
    <source>
        <dbReference type="EMBL" id="PZQ50899.1"/>
    </source>
</evidence>
<protein>
    <submittedName>
        <fullName evidence="1">Uncharacterized protein</fullName>
    </submittedName>
</protein>
<dbReference type="AlphaFoldDB" id="A0A2W5NFA8"/>
<sequence>MAEVMQAPLSISVNLDEIDKRFAGTIQMEYALQIPVTVASGDDLDVRKISLSTIRANSLKDAQPQISAFMKKRVTEQSNGDTGIFSAARWLNSRLPYEVFVLYPEDSMCDLNGPLTRTHMVKLIEYGA</sequence>
<reference evidence="1 2" key="1">
    <citation type="submission" date="2017-08" db="EMBL/GenBank/DDBJ databases">
        <title>Infants hospitalized years apart are colonized by the same room-sourced microbial strains.</title>
        <authorList>
            <person name="Brooks B."/>
            <person name="Olm M.R."/>
            <person name="Firek B.A."/>
            <person name="Baker R."/>
            <person name="Thomas B.C."/>
            <person name="Morowitz M.J."/>
            <person name="Banfield J.F."/>
        </authorList>
    </citation>
    <scope>NUCLEOTIDE SEQUENCE [LARGE SCALE GENOMIC DNA]</scope>
    <source>
        <strain evidence="1">S2_005_002_R2_33</strain>
    </source>
</reference>
<name>A0A2W5NFA8_9SPHN</name>
<gene>
    <name evidence="1" type="ORF">DI555_22350</name>
</gene>
<accession>A0A2W5NFA8</accession>
<organism evidence="1 2">
    <name type="scientific">Novosphingobium pentaromativorans</name>
    <dbReference type="NCBI Taxonomy" id="205844"/>
    <lineage>
        <taxon>Bacteria</taxon>
        <taxon>Pseudomonadati</taxon>
        <taxon>Pseudomonadota</taxon>
        <taxon>Alphaproteobacteria</taxon>
        <taxon>Sphingomonadales</taxon>
        <taxon>Sphingomonadaceae</taxon>
        <taxon>Novosphingobium</taxon>
    </lineage>
</organism>
<dbReference type="Proteomes" id="UP000249082">
    <property type="component" value="Unassembled WGS sequence"/>
</dbReference>
<dbReference type="EMBL" id="QFPX01000033">
    <property type="protein sequence ID" value="PZQ50899.1"/>
    <property type="molecule type" value="Genomic_DNA"/>
</dbReference>
<proteinExistence type="predicted"/>